<keyword evidence="3 5" id="KW-1133">Transmembrane helix</keyword>
<dbReference type="GO" id="GO:0050290">
    <property type="term" value="F:sphingomyelin phosphodiesterase D activity"/>
    <property type="evidence" value="ECO:0007669"/>
    <property type="project" value="InterPro"/>
</dbReference>
<name>A0A2H9TNP7_9FUNG</name>
<protein>
    <submittedName>
        <fullName evidence="6">Putative sphingomyelin phosphodiesterase</fullName>
    </submittedName>
</protein>
<evidence type="ECO:0000256" key="5">
    <source>
        <dbReference type="SAM" id="Phobius"/>
    </source>
</evidence>
<sequence length="695" mass="79200">MAATELTLDRLQQQVQAGSCRVAAACTRLENVIQTLCKDEMTRPFLTVLPRILSLLFGDEHNAGWIETTTDEDSIHALWTLLKPAGNLFMAASAHSGLDCVTPFELAASQLPVPLQKHLQRYGINRLPVPLDTCIVNVAHEGASLYILRLDASEFFIYRMLVVLLSFRKHHGVGMQSSRSASMMALARSHSFESMNVKISGEKAFRFNSNRSAQLYQKLIEAYLHYFMPIAGYDDAKVGSAFSTKSLRSAAGVWTGWRLASLFFTGISQLWLHQHEYQIEASSHIESDPPFILPSVDHFEAIRVVTRHLVTAVCYPVKPDISPQLQRFYDQLVDVSFVSFRAFLYRLLRLSLAKCPSDNTVTVVGGLWLDFIAPWRYLTIGTDRQESTAAWRLYVVNNYFFYHTLLSSLLDYVEVIAEGFGEVLSSKNNVDTETIRSALLPLLILCTRILTAISPFSDLIQEIENDELVATRSATPTFLRRATSSQGVKEQLFTLESERFTLLPLFDEKSKHRALRIMYWFEKIYTAFPEAVGADSEATESRHVSHDERHANLRSVITQCNEELCAVFGIRDGEFDEFCPKFEDNRRLQIVMPVEARRRRVIPTSLPDERITLKMKATPEAKHLIKSYESAFLVHLTGWLTILINENYAKFMQDRTLPNFVKKYQCNLRFLAAYPNLMFIAMVFLGMRLLVSLFF</sequence>
<feature type="transmembrane region" description="Helical" evidence="5">
    <location>
        <begin position="632"/>
        <end position="649"/>
    </location>
</feature>
<accession>A0A2H9TNP7</accession>
<keyword evidence="2 5" id="KW-0812">Transmembrane</keyword>
<organism evidence="6 7">
    <name type="scientific">Paramicrosporidium saccamoebae</name>
    <dbReference type="NCBI Taxonomy" id="1246581"/>
    <lineage>
        <taxon>Eukaryota</taxon>
        <taxon>Fungi</taxon>
        <taxon>Fungi incertae sedis</taxon>
        <taxon>Cryptomycota</taxon>
        <taxon>Cryptomycota incertae sedis</taxon>
        <taxon>Paramicrosporidium</taxon>
    </lineage>
</organism>
<proteinExistence type="predicted"/>
<dbReference type="GO" id="GO:0046475">
    <property type="term" value="P:glycerophospholipid catabolic process"/>
    <property type="evidence" value="ECO:0007669"/>
    <property type="project" value="TreeGrafter"/>
</dbReference>
<evidence type="ECO:0000256" key="2">
    <source>
        <dbReference type="ARBA" id="ARBA00022692"/>
    </source>
</evidence>
<keyword evidence="4 5" id="KW-0472">Membrane</keyword>
<evidence type="ECO:0000256" key="3">
    <source>
        <dbReference type="ARBA" id="ARBA00022989"/>
    </source>
</evidence>
<dbReference type="STRING" id="1246581.A0A2H9TNP7"/>
<dbReference type="Proteomes" id="UP000240830">
    <property type="component" value="Unassembled WGS sequence"/>
</dbReference>
<comment type="subcellular location">
    <subcellularLocation>
        <location evidence="1">Membrane</location>
        <topology evidence="1">Single-pass membrane protein</topology>
    </subcellularLocation>
</comment>
<dbReference type="PANTHER" id="PTHR12988:SF6">
    <property type="entry name" value="SPHINGOMYELIN PHOSPHODIESTERASE 4"/>
    <property type="match status" value="1"/>
</dbReference>
<dbReference type="AlphaFoldDB" id="A0A2H9TNP7"/>
<dbReference type="PANTHER" id="PTHR12988">
    <property type="entry name" value="SPHINGOMYELIN PHOSPHODIESTERASE 4"/>
    <property type="match status" value="1"/>
</dbReference>
<evidence type="ECO:0000313" key="7">
    <source>
        <dbReference type="Proteomes" id="UP000240830"/>
    </source>
</evidence>
<evidence type="ECO:0000256" key="1">
    <source>
        <dbReference type="ARBA" id="ARBA00004167"/>
    </source>
</evidence>
<evidence type="ECO:0000256" key="4">
    <source>
        <dbReference type="ARBA" id="ARBA00023136"/>
    </source>
</evidence>
<keyword evidence="7" id="KW-1185">Reference proteome</keyword>
<dbReference type="OrthoDB" id="5567405at2759"/>
<dbReference type="EMBL" id="MTSL01000065">
    <property type="protein sequence ID" value="PJF19364.1"/>
    <property type="molecule type" value="Genomic_DNA"/>
</dbReference>
<dbReference type="InterPro" id="IPR024129">
    <property type="entry name" value="Sphingomy_SMPD4"/>
</dbReference>
<dbReference type="GO" id="GO:0016020">
    <property type="term" value="C:membrane"/>
    <property type="evidence" value="ECO:0007669"/>
    <property type="project" value="UniProtKB-SubCell"/>
</dbReference>
<comment type="caution">
    <text evidence="6">The sequence shown here is derived from an EMBL/GenBank/DDBJ whole genome shotgun (WGS) entry which is preliminary data.</text>
</comment>
<evidence type="ECO:0000313" key="6">
    <source>
        <dbReference type="EMBL" id="PJF19364.1"/>
    </source>
</evidence>
<dbReference type="GO" id="GO:0006685">
    <property type="term" value="P:sphingomyelin catabolic process"/>
    <property type="evidence" value="ECO:0007669"/>
    <property type="project" value="TreeGrafter"/>
</dbReference>
<dbReference type="GO" id="GO:0046513">
    <property type="term" value="P:ceramide biosynthetic process"/>
    <property type="evidence" value="ECO:0007669"/>
    <property type="project" value="TreeGrafter"/>
</dbReference>
<gene>
    <name evidence="6" type="ORF">PSACC_00868</name>
</gene>
<feature type="transmembrane region" description="Helical" evidence="5">
    <location>
        <begin position="670"/>
        <end position="691"/>
    </location>
</feature>
<reference evidence="6 7" key="1">
    <citation type="submission" date="2016-10" db="EMBL/GenBank/DDBJ databases">
        <title>The genome of Paramicrosporidium saccamoebae is the missing link in understanding Cryptomycota and Microsporidia evolution.</title>
        <authorList>
            <person name="Quandt C.A."/>
            <person name="Beaudet D."/>
            <person name="Corsaro D."/>
            <person name="Michel R."/>
            <person name="Corradi N."/>
            <person name="James T."/>
        </authorList>
    </citation>
    <scope>NUCLEOTIDE SEQUENCE [LARGE SCALE GENOMIC DNA]</scope>
    <source>
        <strain evidence="6 7">KSL3</strain>
    </source>
</reference>